<comment type="pathway">
    <text evidence="1">Pyrimidine metabolism; UMP biosynthesis via de novo pathway; UMP from orotate: step 2/2.</text>
</comment>
<evidence type="ECO:0000256" key="8">
    <source>
        <dbReference type="ARBA" id="ARBA00022676"/>
    </source>
</evidence>
<name>A0A0K0EML6_STRER</name>
<evidence type="ECO:0000256" key="3">
    <source>
        <dbReference type="ARBA" id="ARBA00006221"/>
    </source>
</evidence>
<dbReference type="AlphaFoldDB" id="A0A0K0EML6"/>
<dbReference type="HAMAP" id="MF_01208">
    <property type="entry name" value="PyrE"/>
    <property type="match status" value="1"/>
</dbReference>
<evidence type="ECO:0000256" key="12">
    <source>
        <dbReference type="ARBA" id="ARBA00023239"/>
    </source>
</evidence>
<evidence type="ECO:0000256" key="2">
    <source>
        <dbReference type="ARBA" id="ARBA00004889"/>
    </source>
</evidence>
<evidence type="ECO:0000256" key="6">
    <source>
        <dbReference type="ARBA" id="ARBA00012321"/>
    </source>
</evidence>
<evidence type="ECO:0000256" key="9">
    <source>
        <dbReference type="ARBA" id="ARBA00022679"/>
    </source>
</evidence>
<feature type="domain" description="Phosphoribosyltransferase" evidence="14">
    <location>
        <begin position="52"/>
        <end position="160"/>
    </location>
</feature>
<dbReference type="EC" id="2.4.2.10" evidence="5"/>
<dbReference type="NCBIfam" id="TIGR00336">
    <property type="entry name" value="pyrE"/>
    <property type="match status" value="1"/>
</dbReference>
<dbReference type="InterPro" id="IPR004467">
    <property type="entry name" value="Or_phspho_trans_dom"/>
</dbReference>
<comment type="similarity">
    <text evidence="3">In the N-terminal section; belongs to the purine/pyrimidine phosphoribosyltransferase family.</text>
</comment>
<dbReference type="InterPro" id="IPR029057">
    <property type="entry name" value="PRTase-like"/>
</dbReference>
<organism evidence="16">
    <name type="scientific">Strongyloides stercoralis</name>
    <name type="common">Threadworm</name>
    <dbReference type="NCBI Taxonomy" id="6248"/>
    <lineage>
        <taxon>Eukaryota</taxon>
        <taxon>Metazoa</taxon>
        <taxon>Ecdysozoa</taxon>
        <taxon>Nematoda</taxon>
        <taxon>Chromadorea</taxon>
        <taxon>Rhabditida</taxon>
        <taxon>Tylenchina</taxon>
        <taxon>Panagrolaimomorpha</taxon>
        <taxon>Strongyloidoidea</taxon>
        <taxon>Strongyloididae</taxon>
        <taxon>Strongyloides</taxon>
    </lineage>
</organism>
<keyword evidence="11" id="KW-0665">Pyrimidine biosynthesis</keyword>
<evidence type="ECO:0000256" key="10">
    <source>
        <dbReference type="ARBA" id="ARBA00022793"/>
    </source>
</evidence>
<dbReference type="EC" id="4.1.1.23" evidence="6"/>
<accession>A0A0K0EML6</accession>
<keyword evidence="8" id="KW-0328">Glycosyltransferase</keyword>
<sequence length="206" mass="22919">MENVRSNLLEALLERNVVKFGEYFLKSGQKSPIYIDLRGLISSPKILSLTAEAICSQIVESKLQFDYIVGVPYAALPLATLVCDRLGIPMLMRRKEAKSYGTKKLIEGEYKVGGRCLIVEDVVVAGESIADTVDVLNNEGLECSNAITVLDRMQGGAENLHKKNINLTSVLTLEYLLDYMISKNLIDESKKKNIFDELNKPFPSTN</sequence>
<keyword evidence="12" id="KW-0456">Lyase</keyword>
<keyword evidence="15" id="KW-1185">Reference proteome</keyword>
<reference evidence="16" key="1">
    <citation type="submission" date="2015-08" db="UniProtKB">
        <authorList>
            <consortium name="WormBaseParasite"/>
        </authorList>
    </citation>
    <scope>IDENTIFICATION</scope>
</reference>
<dbReference type="InterPro" id="IPR023031">
    <property type="entry name" value="OPRT"/>
</dbReference>
<dbReference type="Pfam" id="PF00156">
    <property type="entry name" value="Pribosyltran"/>
    <property type="match status" value="1"/>
</dbReference>
<dbReference type="UniPathway" id="UPA00070">
    <property type="reaction ID" value="UER00119"/>
</dbReference>
<evidence type="ECO:0000256" key="13">
    <source>
        <dbReference type="ARBA" id="ARBA00023268"/>
    </source>
</evidence>
<dbReference type="STRING" id="6248.A0A0K0EML6"/>
<dbReference type="InterPro" id="IPR000836">
    <property type="entry name" value="PRTase_dom"/>
</dbReference>
<dbReference type="GO" id="GO:0044205">
    <property type="term" value="P:'de novo' UMP biosynthetic process"/>
    <property type="evidence" value="ECO:0007669"/>
    <property type="project" value="UniProtKB-UniPathway"/>
</dbReference>
<dbReference type="FunFam" id="3.40.50.2020:FF:000025">
    <property type="entry name" value="Uridine monophosphate synthetase"/>
    <property type="match status" value="1"/>
</dbReference>
<protein>
    <recommendedName>
        <fullName evidence="7">Uridine 5'-monophosphate synthase</fullName>
        <ecNumber evidence="5">2.4.2.10</ecNumber>
        <ecNumber evidence="6">4.1.1.23</ecNumber>
    </recommendedName>
</protein>
<evidence type="ECO:0000256" key="7">
    <source>
        <dbReference type="ARBA" id="ARBA00015047"/>
    </source>
</evidence>
<evidence type="ECO:0000256" key="5">
    <source>
        <dbReference type="ARBA" id="ARBA00011971"/>
    </source>
</evidence>
<dbReference type="WBParaSite" id="TCONS_00002109.p1">
    <property type="protein sequence ID" value="TCONS_00002109.p1"/>
    <property type="gene ID" value="XLOC_002009"/>
</dbReference>
<keyword evidence="10" id="KW-0210">Decarboxylase</keyword>
<evidence type="ECO:0000313" key="16">
    <source>
        <dbReference type="WBParaSite" id="SSTP_0001070600.1"/>
    </source>
</evidence>
<dbReference type="PANTHER" id="PTHR19278">
    <property type="entry name" value="OROTATE PHOSPHORIBOSYLTRANSFERASE"/>
    <property type="match status" value="1"/>
</dbReference>
<comment type="pathway">
    <text evidence="2">Pyrimidine metabolism; UMP biosynthesis via de novo pathway; UMP from orotate: step 1/2.</text>
</comment>
<proteinExistence type="inferred from homology"/>
<dbReference type="GO" id="GO:0019856">
    <property type="term" value="P:pyrimidine nucleobase biosynthetic process"/>
    <property type="evidence" value="ECO:0007669"/>
    <property type="project" value="TreeGrafter"/>
</dbReference>
<dbReference type="CDD" id="cd06223">
    <property type="entry name" value="PRTases_typeI"/>
    <property type="match status" value="1"/>
</dbReference>
<dbReference type="SUPFAM" id="SSF53271">
    <property type="entry name" value="PRTase-like"/>
    <property type="match status" value="1"/>
</dbReference>
<evidence type="ECO:0000313" key="15">
    <source>
        <dbReference type="Proteomes" id="UP000035681"/>
    </source>
</evidence>
<evidence type="ECO:0000256" key="4">
    <source>
        <dbReference type="ARBA" id="ARBA00009769"/>
    </source>
</evidence>
<comment type="similarity">
    <text evidence="4">In the C-terminal section; belongs to the OMP decarboxylase family.</text>
</comment>
<dbReference type="Gene3D" id="3.40.50.2020">
    <property type="match status" value="1"/>
</dbReference>
<evidence type="ECO:0000256" key="1">
    <source>
        <dbReference type="ARBA" id="ARBA00004861"/>
    </source>
</evidence>
<evidence type="ECO:0000256" key="11">
    <source>
        <dbReference type="ARBA" id="ARBA00022975"/>
    </source>
</evidence>
<evidence type="ECO:0000259" key="14">
    <source>
        <dbReference type="Pfam" id="PF00156"/>
    </source>
</evidence>
<keyword evidence="9" id="KW-0808">Transferase</keyword>
<dbReference type="PANTHER" id="PTHR19278:SF33">
    <property type="entry name" value="OROTATE PHOSPHORIBOSYLTRANSFERASE"/>
    <property type="match status" value="1"/>
</dbReference>
<dbReference type="Proteomes" id="UP000035681">
    <property type="component" value="Unplaced"/>
</dbReference>
<keyword evidence="13" id="KW-0511">Multifunctional enzyme</keyword>
<dbReference type="GO" id="GO:0004590">
    <property type="term" value="F:orotidine-5'-phosphate decarboxylase activity"/>
    <property type="evidence" value="ECO:0007669"/>
    <property type="project" value="UniProtKB-EC"/>
</dbReference>
<dbReference type="GO" id="GO:0004588">
    <property type="term" value="F:orotate phosphoribosyltransferase activity"/>
    <property type="evidence" value="ECO:0007669"/>
    <property type="project" value="UniProtKB-EC"/>
</dbReference>
<dbReference type="WBParaSite" id="SSTP_0001070600.1">
    <property type="protein sequence ID" value="SSTP_0001070600.1"/>
    <property type="gene ID" value="SSTP_0001070600"/>
</dbReference>